<evidence type="ECO:0000256" key="4">
    <source>
        <dbReference type="ARBA" id="ARBA00022741"/>
    </source>
</evidence>
<dbReference type="InterPro" id="IPR013815">
    <property type="entry name" value="ATP_grasp_subdomain_1"/>
</dbReference>
<dbReference type="EMBL" id="UGQL01000002">
    <property type="protein sequence ID" value="STZ69257.1"/>
    <property type="molecule type" value="Genomic_DNA"/>
</dbReference>
<dbReference type="PANTHER" id="PTHR43472">
    <property type="entry name" value="PHOSPHORIBOSYLAMINE--GLYCINE LIGASE"/>
    <property type="match status" value="1"/>
</dbReference>
<evidence type="ECO:0000256" key="1">
    <source>
        <dbReference type="ARBA" id="ARBA00005174"/>
    </source>
</evidence>
<dbReference type="InterPro" id="IPR020561">
    <property type="entry name" value="PRibGlycinamid_synth_ATP-grasp"/>
</dbReference>
<dbReference type="SMART" id="SM01209">
    <property type="entry name" value="GARS_A"/>
    <property type="match status" value="1"/>
</dbReference>
<dbReference type="InterPro" id="IPR011761">
    <property type="entry name" value="ATP-grasp"/>
</dbReference>
<evidence type="ECO:0000256" key="3">
    <source>
        <dbReference type="ARBA" id="ARBA00022598"/>
    </source>
</evidence>
<dbReference type="Proteomes" id="UP000255024">
    <property type="component" value="Unassembled WGS sequence"/>
</dbReference>
<proteinExistence type="inferred from homology"/>
<evidence type="ECO:0000256" key="11">
    <source>
        <dbReference type="PROSITE-ProRule" id="PRU00409"/>
    </source>
</evidence>
<evidence type="ECO:0000256" key="9">
    <source>
        <dbReference type="ARBA" id="ARBA00042864"/>
    </source>
</evidence>
<dbReference type="PROSITE" id="PS50975">
    <property type="entry name" value="ATP_GRASP"/>
    <property type="match status" value="1"/>
</dbReference>
<gene>
    <name evidence="10 13" type="primary">purD</name>
    <name evidence="13" type="ORF">NCTC11179_02761</name>
</gene>
<dbReference type="InterPro" id="IPR000115">
    <property type="entry name" value="PRibGlycinamide_synth"/>
</dbReference>
<keyword evidence="4 11" id="KW-0547">Nucleotide-binding</keyword>
<dbReference type="InterPro" id="IPR020560">
    <property type="entry name" value="PRibGlycinamide_synth_C-dom"/>
</dbReference>
<comment type="catalytic activity">
    <reaction evidence="10">
        <text>5-phospho-beta-D-ribosylamine + glycine + ATP = N(1)-(5-phospho-beta-D-ribosyl)glycinamide + ADP + phosphate + H(+)</text>
        <dbReference type="Rhea" id="RHEA:17453"/>
        <dbReference type="ChEBI" id="CHEBI:15378"/>
        <dbReference type="ChEBI" id="CHEBI:30616"/>
        <dbReference type="ChEBI" id="CHEBI:43474"/>
        <dbReference type="ChEBI" id="CHEBI:57305"/>
        <dbReference type="ChEBI" id="CHEBI:58681"/>
        <dbReference type="ChEBI" id="CHEBI:143788"/>
        <dbReference type="ChEBI" id="CHEBI:456216"/>
        <dbReference type="EC" id="6.3.4.13"/>
    </reaction>
</comment>
<organism evidence="13 14">
    <name type="scientific">Myroides odoratus</name>
    <name type="common">Flavobacterium odoratum</name>
    <dbReference type="NCBI Taxonomy" id="256"/>
    <lineage>
        <taxon>Bacteria</taxon>
        <taxon>Pseudomonadati</taxon>
        <taxon>Bacteroidota</taxon>
        <taxon>Flavobacteriia</taxon>
        <taxon>Flavobacteriales</taxon>
        <taxon>Flavobacteriaceae</taxon>
        <taxon>Myroides</taxon>
    </lineage>
</organism>
<accession>A0A378U299</accession>
<evidence type="ECO:0000256" key="6">
    <source>
        <dbReference type="ARBA" id="ARBA00022840"/>
    </source>
</evidence>
<dbReference type="SUPFAM" id="SSF56059">
    <property type="entry name" value="Glutathione synthetase ATP-binding domain-like"/>
    <property type="match status" value="1"/>
</dbReference>
<dbReference type="PANTHER" id="PTHR43472:SF1">
    <property type="entry name" value="PHOSPHORIBOSYLAMINE--GLYCINE LIGASE, CHLOROPLASTIC"/>
    <property type="match status" value="1"/>
</dbReference>
<dbReference type="GO" id="GO:0006189">
    <property type="term" value="P:'de novo' IMP biosynthetic process"/>
    <property type="evidence" value="ECO:0007669"/>
    <property type="project" value="UniProtKB-UniRule"/>
</dbReference>
<dbReference type="GO" id="GO:0046872">
    <property type="term" value="F:metal ion binding"/>
    <property type="evidence" value="ECO:0007669"/>
    <property type="project" value="InterPro"/>
</dbReference>
<evidence type="ECO:0000256" key="7">
    <source>
        <dbReference type="ARBA" id="ARBA00038345"/>
    </source>
</evidence>
<dbReference type="UniPathway" id="UPA00074">
    <property type="reaction ID" value="UER00125"/>
</dbReference>
<evidence type="ECO:0000313" key="14">
    <source>
        <dbReference type="Proteomes" id="UP000255024"/>
    </source>
</evidence>
<dbReference type="SUPFAM" id="SSF51246">
    <property type="entry name" value="Rudiment single hybrid motif"/>
    <property type="match status" value="1"/>
</dbReference>
<name>A0A378U299_MYROD</name>
<keyword evidence="6 11" id="KW-0067">ATP-binding</keyword>
<dbReference type="Gene3D" id="3.30.1490.20">
    <property type="entry name" value="ATP-grasp fold, A domain"/>
    <property type="match status" value="1"/>
</dbReference>
<dbReference type="Pfam" id="PF02844">
    <property type="entry name" value="GARS_N"/>
    <property type="match status" value="1"/>
</dbReference>
<dbReference type="GO" id="GO:0004637">
    <property type="term" value="F:phosphoribosylamine-glycine ligase activity"/>
    <property type="evidence" value="ECO:0007669"/>
    <property type="project" value="UniProtKB-UniRule"/>
</dbReference>
<dbReference type="GO" id="GO:0009113">
    <property type="term" value="P:purine nucleobase biosynthetic process"/>
    <property type="evidence" value="ECO:0007669"/>
    <property type="project" value="InterPro"/>
</dbReference>
<dbReference type="InterPro" id="IPR011054">
    <property type="entry name" value="Rudment_hybrid_motif"/>
</dbReference>
<dbReference type="Gene3D" id="3.40.50.20">
    <property type="match status" value="1"/>
</dbReference>
<dbReference type="HAMAP" id="MF_00138">
    <property type="entry name" value="GARS"/>
    <property type="match status" value="1"/>
</dbReference>
<dbReference type="EC" id="6.3.4.13" evidence="2 10"/>
<dbReference type="AlphaFoldDB" id="A0A378U299"/>
<dbReference type="InterPro" id="IPR020562">
    <property type="entry name" value="PRibGlycinamide_synth_N"/>
</dbReference>
<evidence type="ECO:0000313" key="13">
    <source>
        <dbReference type="EMBL" id="STZ69257.1"/>
    </source>
</evidence>
<dbReference type="Gene3D" id="3.90.600.10">
    <property type="entry name" value="Phosphoribosylglycinamide synthetase, C-terminal domain"/>
    <property type="match status" value="1"/>
</dbReference>
<dbReference type="InterPro" id="IPR016185">
    <property type="entry name" value="PreATP-grasp_dom_sf"/>
</dbReference>
<dbReference type="SMART" id="SM01210">
    <property type="entry name" value="GARS_C"/>
    <property type="match status" value="1"/>
</dbReference>
<dbReference type="NCBIfam" id="TIGR00877">
    <property type="entry name" value="purD"/>
    <property type="match status" value="1"/>
</dbReference>
<sequence>MKILLLGSGGREHALTWKMLQSPQCEAVFVAPGNAGTAQIAQNIAINPNDFEAVKQVVLTHHIDMVVVGPEDPLVKGIVDFFKKDEAIQHIPVIGPSKEAAQLEGSKDFAKEFLIRHQIPTAAYQSFTKDTVEEGKQFLETLKAPYVLKADGLAAGKGVVILEDLNEAKAELENMLVDAKFGDASSKVVIEEFLSGIELSCFVLTDGKSYQLLPTAKDYKRIGEGDKGLNTGGMGAVSPVPFATAEFLKKIEDRIVIPTVEGIKKDQLDYKGFIFIGIIKVGEDPFVIEYNVRMGDPETEVVMPRVKSDLVALFQAIAKEELDTMTIELDARSATTVMLVSGGYPEDYEKGKVITGIEQVEDSIVFHAGTALKEDAIVTNGGRVLAVTSYGNNYDEALKKSYQNIDKLNFDKIYYRKDIGFDL</sequence>
<keyword evidence="3 10" id="KW-0436">Ligase</keyword>
<dbReference type="FunFam" id="3.90.600.10:FF:000001">
    <property type="entry name" value="Trifunctional purine biosynthetic protein adenosine-3"/>
    <property type="match status" value="1"/>
</dbReference>
<keyword evidence="5 10" id="KW-0658">Purine biosynthesis</keyword>
<reference evidence="13 14" key="1">
    <citation type="submission" date="2018-06" db="EMBL/GenBank/DDBJ databases">
        <authorList>
            <consortium name="Pathogen Informatics"/>
            <person name="Doyle S."/>
        </authorList>
    </citation>
    <scope>NUCLEOTIDE SEQUENCE [LARGE SCALE GENOMIC DNA]</scope>
    <source>
        <strain evidence="13 14">NCTC11179</strain>
    </source>
</reference>
<dbReference type="GO" id="GO:0005524">
    <property type="term" value="F:ATP binding"/>
    <property type="evidence" value="ECO:0007669"/>
    <property type="project" value="UniProtKB-UniRule"/>
</dbReference>
<dbReference type="SUPFAM" id="SSF52440">
    <property type="entry name" value="PreATP-grasp domain"/>
    <property type="match status" value="1"/>
</dbReference>
<evidence type="ECO:0000256" key="10">
    <source>
        <dbReference type="HAMAP-Rule" id="MF_00138"/>
    </source>
</evidence>
<dbReference type="Pfam" id="PF01071">
    <property type="entry name" value="GARS_A"/>
    <property type="match status" value="1"/>
</dbReference>
<feature type="domain" description="ATP-grasp" evidence="12">
    <location>
        <begin position="111"/>
        <end position="319"/>
    </location>
</feature>
<evidence type="ECO:0000256" key="5">
    <source>
        <dbReference type="ARBA" id="ARBA00022755"/>
    </source>
</evidence>
<evidence type="ECO:0000256" key="8">
    <source>
        <dbReference type="ARBA" id="ARBA00042242"/>
    </source>
</evidence>
<comment type="similarity">
    <text evidence="7 10">Belongs to the GARS family.</text>
</comment>
<dbReference type="InterPro" id="IPR037123">
    <property type="entry name" value="PRibGlycinamide_synth_C_sf"/>
</dbReference>
<protein>
    <recommendedName>
        <fullName evidence="2 10">Phosphoribosylamine--glycine ligase</fullName>
        <ecNumber evidence="2 10">6.3.4.13</ecNumber>
    </recommendedName>
    <alternativeName>
        <fullName evidence="10">GARS</fullName>
    </alternativeName>
    <alternativeName>
        <fullName evidence="8 10">Glycinamide ribonucleotide synthetase</fullName>
    </alternativeName>
    <alternativeName>
        <fullName evidence="9 10">Phosphoribosylglycinamide synthetase</fullName>
    </alternativeName>
</protein>
<dbReference type="Pfam" id="PF02843">
    <property type="entry name" value="GARS_C"/>
    <property type="match status" value="1"/>
</dbReference>
<dbReference type="RefSeq" id="WP_115092039.1">
    <property type="nucleotide sequence ID" value="NZ_CP068107.1"/>
</dbReference>
<evidence type="ECO:0000259" key="12">
    <source>
        <dbReference type="PROSITE" id="PS50975"/>
    </source>
</evidence>
<evidence type="ECO:0000256" key="2">
    <source>
        <dbReference type="ARBA" id="ARBA00013255"/>
    </source>
</evidence>
<dbReference type="Gene3D" id="3.30.470.20">
    <property type="entry name" value="ATP-grasp fold, B domain"/>
    <property type="match status" value="1"/>
</dbReference>
<comment type="pathway">
    <text evidence="1 10">Purine metabolism; IMP biosynthesis via de novo pathway; N(1)-(5-phospho-D-ribosyl)glycinamide from 5-phospho-alpha-D-ribose 1-diphosphate: step 2/2.</text>
</comment>
<keyword evidence="14" id="KW-1185">Reference proteome</keyword>